<gene>
    <name evidence="2" type="ORF">SMACR_01383</name>
</gene>
<organism evidence="2 3">
    <name type="scientific">Sordaria macrospora</name>
    <dbReference type="NCBI Taxonomy" id="5147"/>
    <lineage>
        <taxon>Eukaryota</taxon>
        <taxon>Fungi</taxon>
        <taxon>Dikarya</taxon>
        <taxon>Ascomycota</taxon>
        <taxon>Pezizomycotina</taxon>
        <taxon>Sordariomycetes</taxon>
        <taxon>Sordariomycetidae</taxon>
        <taxon>Sordariales</taxon>
        <taxon>Sordariaceae</taxon>
        <taxon>Sordaria</taxon>
    </lineage>
</organism>
<dbReference type="CDD" id="cd21631">
    <property type="entry name" value="RHH_CopG_NikR-like"/>
    <property type="match status" value="1"/>
</dbReference>
<accession>A0A8S8ZT33</accession>
<dbReference type="Proteomes" id="UP000433876">
    <property type="component" value="Unassembled WGS sequence"/>
</dbReference>
<comment type="caution">
    <text evidence="2">The sequence shown here is derived from an EMBL/GenBank/DDBJ whole genome shotgun (WGS) entry which is preliminary data.</text>
</comment>
<dbReference type="EMBL" id="NMPR01000040">
    <property type="protein sequence ID" value="KAA8633213.1"/>
    <property type="molecule type" value="Genomic_DNA"/>
</dbReference>
<name>A0A8S8ZT33_SORMA</name>
<feature type="region of interest" description="Disordered" evidence="1">
    <location>
        <begin position="113"/>
        <end position="185"/>
    </location>
</feature>
<evidence type="ECO:0000313" key="2">
    <source>
        <dbReference type="EMBL" id="KAA8633213.1"/>
    </source>
</evidence>
<reference evidence="2 3" key="1">
    <citation type="submission" date="2017-07" db="EMBL/GenBank/DDBJ databases">
        <title>Genome sequence of the Sordaria macrospora wild type strain R19027.</title>
        <authorList>
            <person name="Nowrousian M."/>
            <person name="Teichert I."/>
            <person name="Kueck U."/>
        </authorList>
    </citation>
    <scope>NUCLEOTIDE SEQUENCE [LARGE SCALE GENOMIC DNA]</scope>
    <source>
        <strain evidence="2 3">R19027</strain>
        <tissue evidence="2">Mycelium</tissue>
    </source>
</reference>
<proteinExistence type="predicted"/>
<feature type="compositionally biased region" description="Low complexity" evidence="1">
    <location>
        <begin position="168"/>
        <end position="179"/>
    </location>
</feature>
<dbReference type="AlphaFoldDB" id="A0A8S8ZT33"/>
<sequence>MSAPNFSHPNPIAKRIHDSYPRSLQQLRNTETVVPPLNPSITRTLVNALPSFSHPDIVYEGPVSQTPKSQWKFYNQWQDPSTSLIVLTTINPKLLTVLKDFFGSITVLMPGVIPQPPNQPHQSTELPHQPGQTDQRPQPQQHQQPRRRYYKCRPSIKSVTGKHHERNPSSNPAAPTSSSKVSGAGNQPYQLATALHGAHNRISFYGNLLYFDPRFWQEGGLLTRYKTVILVAVQSFIQLPSDFGRPGDPAWKERDWDGAYHKYFYGYGKDERAKGPVEYSVIMMYNVNTKQRKVVVTKGVTVNEAWVRQVMWMCGFEDEDALPGMVEEEEGDDGKGKGTKVKGRKPVGEEMLTKVWNATTEHVDPGDWQEVAAGVSRHELIREALEELRGDVEGWLSP</sequence>
<dbReference type="VEuPathDB" id="FungiDB:SMAC_01383"/>
<protein>
    <submittedName>
        <fullName evidence="2">Uncharacterized protein</fullName>
    </submittedName>
</protein>
<evidence type="ECO:0000313" key="3">
    <source>
        <dbReference type="Proteomes" id="UP000433876"/>
    </source>
</evidence>
<evidence type="ECO:0000256" key="1">
    <source>
        <dbReference type="SAM" id="MobiDB-lite"/>
    </source>
</evidence>
<feature type="compositionally biased region" description="Low complexity" evidence="1">
    <location>
        <begin position="129"/>
        <end position="143"/>
    </location>
</feature>